<organism evidence="1 2">
    <name type="scientific">Orbilia javanica</name>
    <dbReference type="NCBI Taxonomy" id="47235"/>
    <lineage>
        <taxon>Eukaryota</taxon>
        <taxon>Fungi</taxon>
        <taxon>Dikarya</taxon>
        <taxon>Ascomycota</taxon>
        <taxon>Pezizomycotina</taxon>
        <taxon>Orbiliomycetes</taxon>
        <taxon>Orbiliales</taxon>
        <taxon>Orbiliaceae</taxon>
        <taxon>Orbilia</taxon>
    </lineage>
</organism>
<evidence type="ECO:0008006" key="3">
    <source>
        <dbReference type="Google" id="ProtNLM"/>
    </source>
</evidence>
<evidence type="ECO:0000313" key="2">
    <source>
        <dbReference type="Proteomes" id="UP001313282"/>
    </source>
</evidence>
<name>A0AAN8MF25_9PEZI</name>
<protein>
    <recommendedName>
        <fullName evidence="3">HORMA domain-containing protein</fullName>
    </recommendedName>
</protein>
<accession>A0AAN8MF25</accession>
<gene>
    <name evidence="1" type="ORF">TWF718_002825</name>
</gene>
<comment type="caution">
    <text evidence="1">The sequence shown here is derived from an EMBL/GenBank/DDBJ whole genome shotgun (WGS) entry which is preliminary data.</text>
</comment>
<reference evidence="1 2" key="1">
    <citation type="submission" date="2019-10" db="EMBL/GenBank/DDBJ databases">
        <authorList>
            <person name="Palmer J.M."/>
        </authorList>
    </citation>
    <scope>NUCLEOTIDE SEQUENCE [LARGE SCALE GENOMIC DNA]</scope>
    <source>
        <strain evidence="1 2">TWF718</strain>
    </source>
</reference>
<sequence length="180" mass="21287">MGRVYYWTEVEMCPKREKLKKAMKRLVAAIQMFRTALASTRAYFIQTVYPTPIEGRQAHHPLVFQTSVALHTQNRIISQAAKLIRYVRRTHFDRLSQRWDDDGLRLLSDDLHDQVTDCTKENKEMLDEMGTKFSVEIRLYDANGEETDELIGLYRNTPHHILENGMEETRIDNFTTQYRF</sequence>
<keyword evidence="2" id="KW-1185">Reference proteome</keyword>
<dbReference type="Proteomes" id="UP001313282">
    <property type="component" value="Unassembled WGS sequence"/>
</dbReference>
<proteinExistence type="predicted"/>
<dbReference type="AlphaFoldDB" id="A0AAN8MF25"/>
<evidence type="ECO:0000313" key="1">
    <source>
        <dbReference type="EMBL" id="KAK6330628.1"/>
    </source>
</evidence>
<dbReference type="EMBL" id="JAVHNR010000011">
    <property type="protein sequence ID" value="KAK6330628.1"/>
    <property type="molecule type" value="Genomic_DNA"/>
</dbReference>